<dbReference type="RefSeq" id="WP_094334881.1">
    <property type="nucleotide sequence ID" value="NZ_NFIE01000002.1"/>
</dbReference>
<dbReference type="Proteomes" id="UP000195781">
    <property type="component" value="Unassembled WGS sequence"/>
</dbReference>
<proteinExistence type="predicted"/>
<accession>A0A1Y3XVU3</accession>
<dbReference type="AlphaFoldDB" id="A0A1Y3XVU3"/>
<dbReference type="Pfam" id="PF20310">
    <property type="entry name" value="HTH_Tnp_2"/>
    <property type="match status" value="1"/>
</dbReference>
<sequence>MNEVSRAFTPQEQAYLASLPAVSSVSENTITYAPQFRASCMDRYYAGESPAEIFRSEGLDPALIGAKRIERCVARWRHSVPQRETPTPPAKRDLAVENRILRSRAAALEGLVELARAREGRVVPKARRFELIEELRGRMDDLSLTAACEALGVSEGGYYHWRARRDAQGEGM</sequence>
<name>A0A1Y3XVU3_9ACTN</name>
<dbReference type="InterPro" id="IPR046929">
    <property type="entry name" value="HTH_Tnp"/>
</dbReference>
<keyword evidence="2" id="KW-1185">Reference proteome</keyword>
<evidence type="ECO:0000313" key="1">
    <source>
        <dbReference type="EMBL" id="OUN89706.1"/>
    </source>
</evidence>
<dbReference type="EMBL" id="NFIE01000002">
    <property type="protein sequence ID" value="OUN89706.1"/>
    <property type="molecule type" value="Genomic_DNA"/>
</dbReference>
<reference evidence="2" key="1">
    <citation type="submission" date="2017-04" db="EMBL/GenBank/DDBJ databases">
        <title>Function of individual gut microbiota members based on whole genome sequencing of pure cultures obtained from chicken caecum.</title>
        <authorList>
            <person name="Medvecky M."/>
            <person name="Cejkova D."/>
            <person name="Polansky O."/>
            <person name="Karasova D."/>
            <person name="Kubasova T."/>
            <person name="Cizek A."/>
            <person name="Rychlik I."/>
        </authorList>
    </citation>
    <scope>NUCLEOTIDE SEQUENCE [LARGE SCALE GENOMIC DNA]</scope>
    <source>
        <strain evidence="2">An5</strain>
    </source>
</reference>
<protein>
    <recommendedName>
        <fullName evidence="3">Transposase</fullName>
    </recommendedName>
</protein>
<comment type="caution">
    <text evidence="1">The sequence shown here is derived from an EMBL/GenBank/DDBJ whole genome shotgun (WGS) entry which is preliminary data.</text>
</comment>
<organism evidence="1 2">
    <name type="scientific">[Collinsella] massiliensis</name>
    <dbReference type="NCBI Taxonomy" id="1232426"/>
    <lineage>
        <taxon>Bacteria</taxon>
        <taxon>Bacillati</taxon>
        <taxon>Actinomycetota</taxon>
        <taxon>Coriobacteriia</taxon>
        <taxon>Coriobacteriales</taxon>
        <taxon>Coriobacteriaceae</taxon>
        <taxon>Enorma</taxon>
    </lineage>
</organism>
<dbReference type="OrthoDB" id="3231571at2"/>
<evidence type="ECO:0008006" key="3">
    <source>
        <dbReference type="Google" id="ProtNLM"/>
    </source>
</evidence>
<gene>
    <name evidence="1" type="ORF">B5G02_01345</name>
</gene>
<evidence type="ECO:0000313" key="2">
    <source>
        <dbReference type="Proteomes" id="UP000195781"/>
    </source>
</evidence>